<gene>
    <name evidence="5" type="ORF">NSCI0253_LOCUS27071</name>
</gene>
<name>A0A7S1AFR8_NOCSC</name>
<dbReference type="SUPFAM" id="SSF55120">
    <property type="entry name" value="Pseudouridine synthase"/>
    <property type="match status" value="1"/>
</dbReference>
<dbReference type="AlphaFoldDB" id="A0A7S1AFR8"/>
<feature type="compositionally biased region" description="Low complexity" evidence="3">
    <location>
        <begin position="196"/>
        <end position="206"/>
    </location>
</feature>
<dbReference type="GO" id="GO:0003723">
    <property type="term" value="F:RNA binding"/>
    <property type="evidence" value="ECO:0007669"/>
    <property type="project" value="InterPro"/>
</dbReference>
<dbReference type="InterPro" id="IPR011760">
    <property type="entry name" value="PsdUridine_synth_TruD_insert"/>
</dbReference>
<feature type="region of interest" description="Disordered" evidence="3">
    <location>
        <begin position="189"/>
        <end position="211"/>
    </location>
</feature>
<dbReference type="InterPro" id="IPR020103">
    <property type="entry name" value="PsdUridine_synth_cat_dom_sf"/>
</dbReference>
<evidence type="ECO:0000259" key="4">
    <source>
        <dbReference type="PROSITE" id="PS50984"/>
    </source>
</evidence>
<organism evidence="5">
    <name type="scientific">Noctiluca scintillans</name>
    <name type="common">Sea sparkle</name>
    <name type="synonym">Red tide dinoflagellate</name>
    <dbReference type="NCBI Taxonomy" id="2966"/>
    <lineage>
        <taxon>Eukaryota</taxon>
        <taxon>Sar</taxon>
        <taxon>Alveolata</taxon>
        <taxon>Dinophyceae</taxon>
        <taxon>Noctilucales</taxon>
        <taxon>Noctilucaceae</taxon>
        <taxon>Noctiluca</taxon>
    </lineage>
</organism>
<evidence type="ECO:0000313" key="5">
    <source>
        <dbReference type="EMBL" id="CAD8852721.1"/>
    </source>
</evidence>
<dbReference type="InterPro" id="IPR001656">
    <property type="entry name" value="PsdUridine_synth_TruD"/>
</dbReference>
<feature type="region of interest" description="Disordered" evidence="3">
    <location>
        <begin position="72"/>
        <end position="97"/>
    </location>
</feature>
<feature type="domain" description="TRUD" evidence="4">
    <location>
        <begin position="247"/>
        <end position="458"/>
    </location>
</feature>
<evidence type="ECO:0000256" key="2">
    <source>
        <dbReference type="ARBA" id="ARBA00023235"/>
    </source>
</evidence>
<accession>A0A7S1AFR8</accession>
<comment type="similarity">
    <text evidence="1">Belongs to the pseudouridine synthase TruD family.</text>
</comment>
<dbReference type="PROSITE" id="PS50984">
    <property type="entry name" value="TRUD"/>
    <property type="match status" value="1"/>
</dbReference>
<dbReference type="InterPro" id="IPR042214">
    <property type="entry name" value="TruD_catalytic"/>
</dbReference>
<dbReference type="GO" id="GO:0001522">
    <property type="term" value="P:pseudouridine synthesis"/>
    <property type="evidence" value="ECO:0007669"/>
    <property type="project" value="InterPro"/>
</dbReference>
<evidence type="ECO:0000256" key="1">
    <source>
        <dbReference type="ARBA" id="ARBA00007953"/>
    </source>
</evidence>
<reference evidence="5" key="1">
    <citation type="submission" date="2021-01" db="EMBL/GenBank/DDBJ databases">
        <authorList>
            <person name="Corre E."/>
            <person name="Pelletier E."/>
            <person name="Niang G."/>
            <person name="Scheremetjew M."/>
            <person name="Finn R."/>
            <person name="Kale V."/>
            <person name="Holt S."/>
            <person name="Cochrane G."/>
            <person name="Meng A."/>
            <person name="Brown T."/>
            <person name="Cohen L."/>
        </authorList>
    </citation>
    <scope>NUCLEOTIDE SEQUENCE</scope>
</reference>
<dbReference type="EMBL" id="HBFQ01038190">
    <property type="protein sequence ID" value="CAD8852721.1"/>
    <property type="molecule type" value="Transcribed_RNA"/>
</dbReference>
<sequence length="547" mass="59794">MAAAKLRFCARTLEQDVGFGAHFASHRPRLTGGLHSARWPSDLQCHEVNTRGEVLHLASLGFDSTRQVVKSSWDVQDGGRRAPRRGRGDNNLHARAGPSPWAATMYVNVHGGRASGTATSSKLLATELGVSPNALRAPSELKIPGISVGTVHLPRGLARGFEHSPLSYAMHSGVIRSGSAVVAIGSTHSQPSFAEPQGPGSSSRRSPPQKDWQCDGHRYTMILRGLDATQCNEGLVDDAMDGLRENGFVNYFELATFGFAEVRRYEVGAALWQGQWHQAARLILTANVESRGALGAATAAFRKGDLAGGIELLPEDGAEGLRSLAYSLLRRRPALEALHDAVPVFMWARYLGAVAKLMWNHAATTRLSSRPHRAMEGDLVLEDGRARPLTVEEARERPFSDVVLPLPRWGHELPECTSRLHMSSLMRRLLPEANLPVEEDFPRGIHGWLPEARHLTVVPSDLSWDVVEASDAAEAALVECDLARLGVNGIQLARTHGRRSQSRLRGPALRFRVTLPRGASPEAVLREVLHMNPSEFELGLGRRDEIF</sequence>
<protein>
    <recommendedName>
        <fullName evidence="4">TRUD domain-containing protein</fullName>
    </recommendedName>
</protein>
<evidence type="ECO:0000256" key="3">
    <source>
        <dbReference type="SAM" id="MobiDB-lite"/>
    </source>
</evidence>
<dbReference type="Gene3D" id="3.30.2350.20">
    <property type="entry name" value="TruD, catalytic domain"/>
    <property type="match status" value="1"/>
</dbReference>
<dbReference type="Pfam" id="PF01142">
    <property type="entry name" value="TruD"/>
    <property type="match status" value="1"/>
</dbReference>
<proteinExistence type="inferred from homology"/>
<keyword evidence="2" id="KW-0413">Isomerase</keyword>
<dbReference type="PANTHER" id="PTHR13326:SF21">
    <property type="entry name" value="PSEUDOURIDYLATE SYNTHASE PUS7L"/>
    <property type="match status" value="1"/>
</dbReference>
<dbReference type="GO" id="GO:0009982">
    <property type="term" value="F:pseudouridine synthase activity"/>
    <property type="evidence" value="ECO:0007669"/>
    <property type="project" value="InterPro"/>
</dbReference>
<dbReference type="GO" id="GO:0005634">
    <property type="term" value="C:nucleus"/>
    <property type="evidence" value="ECO:0007669"/>
    <property type="project" value="TreeGrafter"/>
</dbReference>
<dbReference type="PANTHER" id="PTHR13326">
    <property type="entry name" value="TRNA PSEUDOURIDINE SYNTHASE D"/>
    <property type="match status" value="1"/>
</dbReference>